<dbReference type="STRING" id="748909.SAMN05192575_101556"/>
<evidence type="ECO:0000256" key="1">
    <source>
        <dbReference type="SAM" id="MobiDB-lite"/>
    </source>
</evidence>
<evidence type="ECO:0000313" key="4">
    <source>
        <dbReference type="Proteomes" id="UP000199113"/>
    </source>
</evidence>
<proteinExistence type="predicted"/>
<evidence type="ECO:0000256" key="2">
    <source>
        <dbReference type="SAM" id="Phobius"/>
    </source>
</evidence>
<keyword evidence="2" id="KW-0812">Transmembrane</keyword>
<dbReference type="OrthoDB" id="5198800at2"/>
<sequence>MSLDRPSFPTVRLTEGYDIEEVDRAVERVRVGLASPSPTIGRSEIEGLRFTPVRLRPGYEMAAVDDWLDEVVAELARRRGEPAVAPQQRLTPMPAAAAEPSVAEPSARSQTTGDLLQAALIIAVVVGAAVWLYVPGSDPAAGAPIVRVRGRSSTTSAAVTP</sequence>
<feature type="compositionally biased region" description="Low complexity" evidence="1">
    <location>
        <begin position="94"/>
        <end position="107"/>
    </location>
</feature>
<feature type="transmembrane region" description="Helical" evidence="2">
    <location>
        <begin position="115"/>
        <end position="134"/>
    </location>
</feature>
<dbReference type="AlphaFoldDB" id="A0A1I0VZL4"/>
<dbReference type="InterPro" id="IPR019933">
    <property type="entry name" value="DivIVA_domain"/>
</dbReference>
<organism evidence="3 4">
    <name type="scientific">Nocardioides alpinus</name>
    <dbReference type="NCBI Taxonomy" id="748909"/>
    <lineage>
        <taxon>Bacteria</taxon>
        <taxon>Bacillati</taxon>
        <taxon>Actinomycetota</taxon>
        <taxon>Actinomycetes</taxon>
        <taxon>Propionibacteriales</taxon>
        <taxon>Nocardioidaceae</taxon>
        <taxon>Nocardioides</taxon>
    </lineage>
</organism>
<protein>
    <submittedName>
        <fullName evidence="3">DivIVA domain-containing protein</fullName>
    </submittedName>
</protein>
<feature type="region of interest" description="Disordered" evidence="1">
    <location>
        <begin position="80"/>
        <end position="109"/>
    </location>
</feature>
<name>A0A1I0VZL4_9ACTN</name>
<keyword evidence="2" id="KW-1133">Transmembrane helix</keyword>
<reference evidence="3" key="1">
    <citation type="submission" date="2016-10" db="EMBL/GenBank/DDBJ databases">
        <authorList>
            <person name="de Groot N.N."/>
        </authorList>
    </citation>
    <scope>NUCLEOTIDE SEQUENCE [LARGE SCALE GENOMIC DNA]</scope>
    <source>
        <strain evidence="3">CGMCC 1.10697</strain>
    </source>
</reference>
<dbReference type="Proteomes" id="UP000199113">
    <property type="component" value="Unassembled WGS sequence"/>
</dbReference>
<dbReference type="EMBL" id="FOKC01000001">
    <property type="protein sequence ID" value="SFA81333.1"/>
    <property type="molecule type" value="Genomic_DNA"/>
</dbReference>
<accession>A0A1I0VZL4</accession>
<gene>
    <name evidence="3" type="ORF">SAMN05192575_101556</name>
</gene>
<evidence type="ECO:0000313" key="3">
    <source>
        <dbReference type="EMBL" id="SFA81333.1"/>
    </source>
</evidence>
<dbReference type="NCBIfam" id="TIGR03544">
    <property type="entry name" value="DivI1A_domain"/>
    <property type="match status" value="1"/>
</dbReference>
<keyword evidence="2" id="KW-0472">Membrane</keyword>